<feature type="transmembrane region" description="Helical" evidence="9">
    <location>
        <begin position="467"/>
        <end position="489"/>
    </location>
</feature>
<feature type="transmembrane region" description="Helical" evidence="9">
    <location>
        <begin position="529"/>
        <end position="555"/>
    </location>
</feature>
<evidence type="ECO:0000313" key="11">
    <source>
        <dbReference type="EMBL" id="TCM66493.1"/>
    </source>
</evidence>
<evidence type="ECO:0000256" key="8">
    <source>
        <dbReference type="ARBA" id="ARBA00023136"/>
    </source>
</evidence>
<feature type="transmembrane region" description="Helical" evidence="9">
    <location>
        <begin position="130"/>
        <end position="155"/>
    </location>
</feature>
<feature type="transmembrane region" description="Helical" evidence="9">
    <location>
        <begin position="61"/>
        <end position="86"/>
    </location>
</feature>
<evidence type="ECO:0000256" key="10">
    <source>
        <dbReference type="SAM" id="MobiDB-lite"/>
    </source>
</evidence>
<comment type="subcellular location">
    <subcellularLocation>
        <location evidence="9">Cell membrane</location>
        <topology evidence="9">Multi-pass membrane protein</topology>
    </subcellularLocation>
</comment>
<dbReference type="GO" id="GO:0008556">
    <property type="term" value="F:P-type potassium transmembrane transporter activity"/>
    <property type="evidence" value="ECO:0007669"/>
    <property type="project" value="InterPro"/>
</dbReference>
<protein>
    <recommendedName>
        <fullName evidence="9">Potassium-transporting ATPase potassium-binding subunit</fullName>
    </recommendedName>
    <alternativeName>
        <fullName evidence="9">ATP phosphohydrolase [potassium-transporting] A chain</fullName>
    </alternativeName>
    <alternativeName>
        <fullName evidence="9">Potassium-binding and translocating subunit A</fullName>
    </alternativeName>
    <alternativeName>
        <fullName evidence="9">Potassium-translocating ATPase A chain</fullName>
    </alternativeName>
</protein>
<feature type="transmembrane region" description="Helical" evidence="9">
    <location>
        <begin position="576"/>
        <end position="603"/>
    </location>
</feature>
<keyword evidence="1 9" id="KW-0813">Transport</keyword>
<feature type="region of interest" description="Disordered" evidence="10">
    <location>
        <begin position="164"/>
        <end position="205"/>
    </location>
</feature>
<dbReference type="GO" id="GO:0005886">
    <property type="term" value="C:plasma membrane"/>
    <property type="evidence" value="ECO:0007669"/>
    <property type="project" value="UniProtKB-SubCell"/>
</dbReference>
<dbReference type="NCBIfam" id="TIGR00680">
    <property type="entry name" value="kdpA"/>
    <property type="match status" value="1"/>
</dbReference>
<gene>
    <name evidence="9" type="primary">kdpA</name>
    <name evidence="11" type="ORF">EC844_11393</name>
</gene>
<dbReference type="PANTHER" id="PTHR30607">
    <property type="entry name" value="POTASSIUM-TRANSPORTING ATPASE A CHAIN"/>
    <property type="match status" value="1"/>
</dbReference>
<dbReference type="OrthoDB" id="9763796at2"/>
<evidence type="ECO:0000256" key="4">
    <source>
        <dbReference type="ARBA" id="ARBA00022692"/>
    </source>
</evidence>
<comment type="subunit">
    <text evidence="9">The system is composed of three essential subunits: KdpA, KdpB and KdpC.</text>
</comment>
<keyword evidence="7 9" id="KW-0406">Ion transport</keyword>
<dbReference type="Proteomes" id="UP000294963">
    <property type="component" value="Unassembled WGS sequence"/>
</dbReference>
<feature type="compositionally biased region" description="Polar residues" evidence="10">
    <location>
        <begin position="164"/>
        <end position="180"/>
    </location>
</feature>
<keyword evidence="3 9" id="KW-0633">Potassium transport</keyword>
<dbReference type="EMBL" id="SLVJ01000013">
    <property type="protein sequence ID" value="TCM66493.1"/>
    <property type="molecule type" value="Genomic_DNA"/>
</dbReference>
<feature type="transmembrane region" description="Helical" evidence="9">
    <location>
        <begin position="311"/>
        <end position="330"/>
    </location>
</feature>
<dbReference type="HAMAP" id="MF_00275">
    <property type="entry name" value="KdpA"/>
    <property type="match status" value="1"/>
</dbReference>
<keyword evidence="4 9" id="KW-0812">Transmembrane</keyword>
<dbReference type="InterPro" id="IPR004623">
    <property type="entry name" value="KdpA"/>
</dbReference>
<feature type="transmembrane region" description="Helical" evidence="9">
    <location>
        <begin position="337"/>
        <end position="358"/>
    </location>
</feature>
<evidence type="ECO:0000256" key="3">
    <source>
        <dbReference type="ARBA" id="ARBA00022538"/>
    </source>
</evidence>
<evidence type="ECO:0000256" key="9">
    <source>
        <dbReference type="HAMAP-Rule" id="MF_00275"/>
    </source>
</evidence>
<name>A0A4R1Y359_ACICA</name>
<keyword evidence="6 9" id="KW-1133">Transmembrane helix</keyword>
<comment type="function">
    <text evidence="9">Part of the high-affinity ATP-driven potassium transport (or Kdp) system, which catalyzes the hydrolysis of ATP coupled with the electrogenic transport of potassium into the cytoplasm. This subunit binds the extracellular potassium ions and delivers the ions to the membrane domain of KdpB through an intramembrane tunnel.</text>
</comment>
<sequence length="609" mass="65992">MLVLALLLLITIVLAYPLGKYLAAVMQNREMKIDPVFHWIEKPIYALIGTNPKQGMTAKHYSLSFLLSCFVIGLLVWILFMVQAWLPLNPNNAPNMSWDLALHTMISFLTNTNQQHYSGQAQLSYLSQMVGIVGLQIITPMMGLAMVVATVRALFHKADHQADATSTSPQNSLSNESQAIQNHTQNNTQSTTQSNLQNNSQSFGQNSNNQSINVGNYWADVIRPTFRFLLPLCMAWALFLNSQGVPSTLNAGPEASILDQSALIAEKNIQKIPLGPVAPMVAIKQLGSNGGGWYGPNSTVPLENPTPLSNLMEMMAILIIPISIIFMLGFFTRRPKFAGMVFGCMLLMSVISAGSAIWSESLSSTSTSISVMEGKEMRLGATDSALWAAVTTQVNNGSVDMMHDSAAPLTGMVAMGNMLINAIWGGIGCGLQQFIVYLFLAVFIAGLMTGRTPELLGRKIEAGEIRLLAILILLQPLVILGLTAITVFVPSLTGNSNPSFHGVSQVFYEYVSAYANNGSGFEGLSDNTLWWNLSCSFALLMGRFPALIIPLVMASRLAAKRHSPESSGTLKIETPTFALTLIAIVVMLTLLQFMPVLVLGPIADQLSLS</sequence>
<evidence type="ECO:0000256" key="5">
    <source>
        <dbReference type="ARBA" id="ARBA00022958"/>
    </source>
</evidence>
<comment type="similarity">
    <text evidence="9">Belongs to the KdpA family.</text>
</comment>
<keyword evidence="8 9" id="KW-0472">Membrane</keyword>
<accession>A0A4R1Y359</accession>
<evidence type="ECO:0000256" key="6">
    <source>
        <dbReference type="ARBA" id="ARBA00022989"/>
    </source>
</evidence>
<keyword evidence="5 9" id="KW-0630">Potassium</keyword>
<dbReference type="PIRSF" id="PIRSF001294">
    <property type="entry name" value="K_ATPaseA"/>
    <property type="match status" value="1"/>
</dbReference>
<feature type="transmembrane region" description="Helical" evidence="9">
    <location>
        <begin position="422"/>
        <end position="447"/>
    </location>
</feature>
<dbReference type="AlphaFoldDB" id="A0A4R1Y359"/>
<evidence type="ECO:0000256" key="2">
    <source>
        <dbReference type="ARBA" id="ARBA00022475"/>
    </source>
</evidence>
<evidence type="ECO:0000256" key="1">
    <source>
        <dbReference type="ARBA" id="ARBA00022448"/>
    </source>
</evidence>
<dbReference type="Pfam" id="PF03814">
    <property type="entry name" value="KdpA"/>
    <property type="match status" value="1"/>
</dbReference>
<dbReference type="GO" id="GO:0030955">
    <property type="term" value="F:potassium ion binding"/>
    <property type="evidence" value="ECO:0007669"/>
    <property type="project" value="UniProtKB-UniRule"/>
</dbReference>
<feature type="compositionally biased region" description="Low complexity" evidence="10">
    <location>
        <begin position="181"/>
        <end position="205"/>
    </location>
</feature>
<evidence type="ECO:0000256" key="7">
    <source>
        <dbReference type="ARBA" id="ARBA00023065"/>
    </source>
</evidence>
<evidence type="ECO:0000313" key="12">
    <source>
        <dbReference type="Proteomes" id="UP000294963"/>
    </source>
</evidence>
<proteinExistence type="inferred from homology"/>
<comment type="caution">
    <text evidence="9">Lacks conserved residue(s) required for the propagation of feature annotation.</text>
</comment>
<keyword evidence="2 9" id="KW-1003">Cell membrane</keyword>
<dbReference type="PANTHER" id="PTHR30607:SF2">
    <property type="entry name" value="POTASSIUM-TRANSPORTING ATPASE POTASSIUM-BINDING SUBUNIT"/>
    <property type="match status" value="1"/>
</dbReference>
<keyword evidence="12" id="KW-1185">Reference proteome</keyword>
<reference evidence="11 12" key="1">
    <citation type="submission" date="2019-03" db="EMBL/GenBank/DDBJ databases">
        <title>Genomic analyses of the natural microbiome of Caenorhabditis elegans.</title>
        <authorList>
            <person name="Samuel B."/>
        </authorList>
    </citation>
    <scope>NUCLEOTIDE SEQUENCE [LARGE SCALE GENOMIC DNA]</scope>
    <source>
        <strain evidence="11 12">JUb89</strain>
    </source>
</reference>
<organism evidence="11 12">
    <name type="scientific">Acinetobacter calcoaceticus</name>
    <dbReference type="NCBI Taxonomy" id="471"/>
    <lineage>
        <taxon>Bacteria</taxon>
        <taxon>Pseudomonadati</taxon>
        <taxon>Pseudomonadota</taxon>
        <taxon>Gammaproteobacteria</taxon>
        <taxon>Moraxellales</taxon>
        <taxon>Moraxellaceae</taxon>
        <taxon>Acinetobacter</taxon>
        <taxon>Acinetobacter calcoaceticus/baumannii complex</taxon>
    </lineage>
</organism>
<comment type="caution">
    <text evidence="11">The sequence shown here is derived from an EMBL/GenBank/DDBJ whole genome shotgun (WGS) entry which is preliminary data.</text>
</comment>